<dbReference type="EMBL" id="BANB01000086">
    <property type="protein sequence ID" value="GAN76364.1"/>
    <property type="molecule type" value="Genomic_DNA"/>
</dbReference>
<proteinExistence type="predicted"/>
<organism evidence="1 2">
    <name type="scientific">Acidisphaera rubrifaciens HS-AP3</name>
    <dbReference type="NCBI Taxonomy" id="1231350"/>
    <lineage>
        <taxon>Bacteria</taxon>
        <taxon>Pseudomonadati</taxon>
        <taxon>Pseudomonadota</taxon>
        <taxon>Alphaproteobacteria</taxon>
        <taxon>Acetobacterales</taxon>
        <taxon>Acetobacteraceae</taxon>
        <taxon>Acidisphaera</taxon>
    </lineage>
</organism>
<protein>
    <submittedName>
        <fullName evidence="1">Uncharacterized protein</fullName>
    </submittedName>
</protein>
<reference evidence="1 2" key="1">
    <citation type="submission" date="2012-11" db="EMBL/GenBank/DDBJ databases">
        <title>Whole genome sequence of Acidisphaera rubrifaciens HS-AP3.</title>
        <authorList>
            <person name="Azuma Y."/>
            <person name="Higashiura N."/>
            <person name="Hirakawa H."/>
            <person name="Matsushita K."/>
        </authorList>
    </citation>
    <scope>NUCLEOTIDE SEQUENCE [LARGE SCALE GENOMIC DNA]</scope>
    <source>
        <strain evidence="1 2">HS-AP3</strain>
    </source>
</reference>
<dbReference type="OrthoDB" id="8593911at2"/>
<dbReference type="RefSeq" id="WP_048860167.1">
    <property type="nucleotide sequence ID" value="NZ_BANB01000086.1"/>
</dbReference>
<dbReference type="Proteomes" id="UP000032680">
    <property type="component" value="Unassembled WGS sequence"/>
</dbReference>
<evidence type="ECO:0000313" key="1">
    <source>
        <dbReference type="EMBL" id="GAN76364.1"/>
    </source>
</evidence>
<comment type="caution">
    <text evidence="1">The sequence shown here is derived from an EMBL/GenBank/DDBJ whole genome shotgun (WGS) entry which is preliminary data.</text>
</comment>
<sequence length="128" mass="14028">MTQPPLADAEKTDVRRHCGYPAYGAGAAGFQGWRFFQAYGLMEYRLNNLADAELAVVRTYLATLAGLETAVPGASANLDTDQAAVWRHNAREVEDRMRLFDGWRRRLCGFLGLPPGPALSDGTLTLVV</sequence>
<keyword evidence="2" id="KW-1185">Reference proteome</keyword>
<accession>A0A0D6P656</accession>
<name>A0A0D6P656_9PROT</name>
<evidence type="ECO:0000313" key="2">
    <source>
        <dbReference type="Proteomes" id="UP000032680"/>
    </source>
</evidence>
<gene>
    <name evidence="1" type="ORF">Asru_0086_40</name>
</gene>
<dbReference type="AlphaFoldDB" id="A0A0D6P656"/>